<dbReference type="InterPro" id="IPR021505">
    <property type="entry name" value="Phage_B3_Orf6"/>
</dbReference>
<dbReference type="EMBL" id="AP019537">
    <property type="protein sequence ID" value="BBJ05182.1"/>
    <property type="molecule type" value="Genomic_DNA"/>
</dbReference>
<evidence type="ECO:0000313" key="2">
    <source>
        <dbReference type="EMBL" id="BBJ05182.1"/>
    </source>
</evidence>
<name>A0A455WH44_MARNT</name>
<sequence>MSEVAQADNFRRNAKGHLVPVDQIKDIDRLRDDLVQRVIGKVKTLQDEMRRVKAEISSEVEAFLELSAREYDTAYGGKKGNVTLASFDGQYQVKRAVADHLAFDERLQVAKELIDQCIHEWTAGSSSEVQALVEHAFQTDKEGKISTARVLGLRSLNIKDEKWQQAMQAIMDSIQITGSKSYLRFYERQGEDGPHRQIPLDVAAL</sequence>
<dbReference type="Pfam" id="PF11363">
    <property type="entry name" value="DUF3164"/>
    <property type="match status" value="1"/>
</dbReference>
<proteinExistence type="predicted"/>
<gene>
    <name evidence="2" type="ORF">YBY_30310</name>
</gene>
<keyword evidence="1" id="KW-0175">Coiled coil</keyword>
<accession>A0A455WH44</accession>
<feature type="coiled-coil region" evidence="1">
    <location>
        <begin position="35"/>
        <end position="62"/>
    </location>
</feature>
<reference evidence="2" key="1">
    <citation type="submission" date="2019-03" db="EMBL/GenBank/DDBJ databases">
        <title>Whole genome analysis of nitrate-reducing bacteria Marinobacter hydrocarbonoclasticus YB03.</title>
        <authorList>
            <person name="Azam A.H."/>
            <person name="Yuk S.R."/>
            <person name="Kamarisima K."/>
            <person name="Miyanaga K."/>
            <person name="Tanji Y."/>
        </authorList>
    </citation>
    <scope>NUCLEOTIDE SEQUENCE</scope>
    <source>
        <strain evidence="2">YB03</strain>
    </source>
</reference>
<protein>
    <submittedName>
        <fullName evidence="2">Sulfate transporter</fullName>
    </submittedName>
</protein>
<organism evidence="2">
    <name type="scientific">Marinobacter nauticus</name>
    <name type="common">Marinobacter hydrocarbonoclasticus</name>
    <name type="synonym">Marinobacter aquaeolei</name>
    <dbReference type="NCBI Taxonomy" id="2743"/>
    <lineage>
        <taxon>Bacteria</taxon>
        <taxon>Pseudomonadati</taxon>
        <taxon>Pseudomonadota</taxon>
        <taxon>Gammaproteobacteria</taxon>
        <taxon>Pseudomonadales</taxon>
        <taxon>Marinobacteraceae</taxon>
        <taxon>Marinobacter</taxon>
    </lineage>
</organism>
<dbReference type="AlphaFoldDB" id="A0A455WH44"/>
<evidence type="ECO:0000256" key="1">
    <source>
        <dbReference type="SAM" id="Coils"/>
    </source>
</evidence>